<dbReference type="Proteomes" id="UP000024376">
    <property type="component" value="Unassembled WGS sequence"/>
</dbReference>
<dbReference type="AlphaFoldDB" id="A0A024SFU0"/>
<accession>A0A024SFU0</accession>
<evidence type="ECO:0000313" key="1">
    <source>
        <dbReference type="EMBL" id="ETS03913.1"/>
    </source>
</evidence>
<name>A0A024SFU0_HYPJR</name>
<dbReference type="OrthoDB" id="4761172at2759"/>
<evidence type="ECO:0000313" key="2">
    <source>
        <dbReference type="Proteomes" id="UP000024376"/>
    </source>
</evidence>
<dbReference type="EMBL" id="KI911142">
    <property type="protein sequence ID" value="ETS03913.1"/>
    <property type="molecule type" value="Genomic_DNA"/>
</dbReference>
<gene>
    <name evidence="1" type="ORF">M419DRAFT_74740</name>
</gene>
<proteinExistence type="predicted"/>
<sequence length="325" mass="36778">MAKSFFVLKLKAVPTRYGLSKNIQDLFTALDHYHSGSIDAVELGRLVRLSPNRRSAIANTITKCAGIIKKQPEELTTCVDVIEMCTELLEIADRKPSTDGFPFMRLPAEIRRKVFSLIIDNIFRTQAILPAGNKTPGCKCPRFERDNTFQTIQMRDLPCLFGSNSMTGEFFRVFYREKSFRFRCPCELQSHLSRNNMFRQNVRSILVSWSGPEAAKTFKLLNKLPKLDSLGIILSKLTYIHLNERATVMKSYFPLSFKVTRIADVLGLDELLEIRGLSRVGVMLAPPSRGGSQSHEMDRANLLELLTSRLTGPKEVSPQPFGFIP</sequence>
<dbReference type="HOGENOM" id="CLU_901823_0_0_1"/>
<reference evidence="2" key="1">
    <citation type="journal article" date="2013" name="Ind. Biotechnol.">
        <title>Comparative genomics analysis of Trichoderma reesei strains.</title>
        <authorList>
            <person name="Koike H."/>
            <person name="Aerts A."/>
            <person name="LaButti K."/>
            <person name="Grigoriev I.V."/>
            <person name="Baker S.E."/>
        </authorList>
    </citation>
    <scope>NUCLEOTIDE SEQUENCE [LARGE SCALE GENOMIC DNA]</scope>
    <source>
        <strain evidence="2">ATCC 56765 / BCRC 32924 / NRRL 11460 / Rut C-30</strain>
    </source>
</reference>
<protein>
    <submittedName>
        <fullName evidence="1">Uncharacterized protein</fullName>
    </submittedName>
</protein>
<organism evidence="1 2">
    <name type="scientific">Hypocrea jecorina (strain ATCC 56765 / BCRC 32924 / NRRL 11460 / Rut C-30)</name>
    <name type="common">Trichoderma reesei</name>
    <dbReference type="NCBI Taxonomy" id="1344414"/>
    <lineage>
        <taxon>Eukaryota</taxon>
        <taxon>Fungi</taxon>
        <taxon>Dikarya</taxon>
        <taxon>Ascomycota</taxon>
        <taxon>Pezizomycotina</taxon>
        <taxon>Sordariomycetes</taxon>
        <taxon>Hypocreomycetidae</taxon>
        <taxon>Hypocreales</taxon>
        <taxon>Hypocreaceae</taxon>
        <taxon>Trichoderma</taxon>
    </lineage>
</organism>
<dbReference type="KEGG" id="trr:M419DRAFT_74740"/>